<organism evidence="6 7">
    <name type="scientific">Microbacterium sediminicola</name>
    <dbReference type="NCBI Taxonomy" id="415210"/>
    <lineage>
        <taxon>Bacteria</taxon>
        <taxon>Bacillati</taxon>
        <taxon>Actinomycetota</taxon>
        <taxon>Actinomycetes</taxon>
        <taxon>Micrococcales</taxon>
        <taxon>Microbacteriaceae</taxon>
        <taxon>Microbacterium</taxon>
    </lineage>
</organism>
<dbReference type="RefSeq" id="WP_344067796.1">
    <property type="nucleotide sequence ID" value="NZ_BAAAPL010000001.1"/>
</dbReference>
<protein>
    <submittedName>
        <fullName evidence="6">N-methyl-L-tryptophan oxidase</fullName>
    </submittedName>
</protein>
<dbReference type="PANTHER" id="PTHR10961">
    <property type="entry name" value="PEROXISOMAL SARCOSINE OXIDASE"/>
    <property type="match status" value="1"/>
</dbReference>
<evidence type="ECO:0000313" key="6">
    <source>
        <dbReference type="EMBL" id="GAA1687890.1"/>
    </source>
</evidence>
<dbReference type="PANTHER" id="PTHR10961:SF7">
    <property type="entry name" value="FAD DEPENDENT OXIDOREDUCTASE DOMAIN-CONTAINING PROTEIN"/>
    <property type="match status" value="1"/>
</dbReference>
<evidence type="ECO:0000256" key="4">
    <source>
        <dbReference type="ARBA" id="ARBA00023002"/>
    </source>
</evidence>
<sequence>MNTSSHVDVIVVGLGIHGSATASHLARRGVRVAGIEQFAPVHARGSSHGRTRMIRRAYPNPVWNDLVDRAFTGWAQLEERSGQRMLHRTGGLYAHAGESQLQGADCVLVSDPRELHDRMPGLRVPDGYRAVFDPSAGVVEAERAVRALQSEAAAAGADLRFEDRMLGWDAIADGVEVRTESGVLRASRIVFTVGSWVAQTFPRFADLIEVWRILTLTVAPGQPAGMPPALGALSIDRPEGLMFGIPDADGNGVKIGVDAGEIWDPDVPVAAPTDAEIAHFRELFGRYLPDLDSTPVEAAACLYTMTDDKRFIVGALPDAPEVIVASACSGHGFKFGPAIGEALADLAVGIERPDLDFISVARRGSQR</sequence>
<dbReference type="Gene3D" id="3.50.50.60">
    <property type="entry name" value="FAD/NAD(P)-binding domain"/>
    <property type="match status" value="1"/>
</dbReference>
<dbReference type="NCBIfam" id="NF008425">
    <property type="entry name" value="PRK11259.1"/>
    <property type="match status" value="1"/>
</dbReference>
<dbReference type="Pfam" id="PF01266">
    <property type="entry name" value="DAO"/>
    <property type="match status" value="1"/>
</dbReference>
<dbReference type="SUPFAM" id="SSF51905">
    <property type="entry name" value="FAD/NAD(P)-binding domain"/>
    <property type="match status" value="1"/>
</dbReference>
<proteinExistence type="predicted"/>
<evidence type="ECO:0000313" key="7">
    <source>
        <dbReference type="Proteomes" id="UP001501690"/>
    </source>
</evidence>
<evidence type="ECO:0000256" key="2">
    <source>
        <dbReference type="ARBA" id="ARBA00022630"/>
    </source>
</evidence>
<dbReference type="Gene3D" id="3.30.9.10">
    <property type="entry name" value="D-Amino Acid Oxidase, subunit A, domain 2"/>
    <property type="match status" value="1"/>
</dbReference>
<keyword evidence="7" id="KW-1185">Reference proteome</keyword>
<dbReference type="Proteomes" id="UP001501690">
    <property type="component" value="Unassembled WGS sequence"/>
</dbReference>
<dbReference type="InterPro" id="IPR045170">
    <property type="entry name" value="MTOX"/>
</dbReference>
<reference evidence="7" key="1">
    <citation type="journal article" date="2019" name="Int. J. Syst. Evol. Microbiol.">
        <title>The Global Catalogue of Microorganisms (GCM) 10K type strain sequencing project: providing services to taxonomists for standard genome sequencing and annotation.</title>
        <authorList>
            <consortium name="The Broad Institute Genomics Platform"/>
            <consortium name="The Broad Institute Genome Sequencing Center for Infectious Disease"/>
            <person name="Wu L."/>
            <person name="Ma J."/>
        </authorList>
    </citation>
    <scope>NUCLEOTIDE SEQUENCE [LARGE SCALE GENOMIC DNA]</scope>
    <source>
        <strain evidence="7">JCM 15577</strain>
    </source>
</reference>
<feature type="domain" description="FAD dependent oxidoreductase" evidence="5">
    <location>
        <begin position="8"/>
        <end position="346"/>
    </location>
</feature>
<accession>A0ABP4TGU8</accession>
<gene>
    <name evidence="6" type="primary">solA</name>
    <name evidence="6" type="ORF">GCM10009808_01090</name>
</gene>
<comment type="cofactor">
    <cofactor evidence="1">
        <name>FAD</name>
        <dbReference type="ChEBI" id="CHEBI:57692"/>
    </cofactor>
</comment>
<dbReference type="InterPro" id="IPR036188">
    <property type="entry name" value="FAD/NAD-bd_sf"/>
</dbReference>
<evidence type="ECO:0000259" key="5">
    <source>
        <dbReference type="Pfam" id="PF01266"/>
    </source>
</evidence>
<keyword evidence="3" id="KW-0274">FAD</keyword>
<dbReference type="InterPro" id="IPR006076">
    <property type="entry name" value="FAD-dep_OxRdtase"/>
</dbReference>
<keyword evidence="2" id="KW-0285">Flavoprotein</keyword>
<comment type="caution">
    <text evidence="6">The sequence shown here is derived from an EMBL/GenBank/DDBJ whole genome shotgun (WGS) entry which is preliminary data.</text>
</comment>
<keyword evidence="4" id="KW-0560">Oxidoreductase</keyword>
<dbReference type="EMBL" id="BAAAPL010000001">
    <property type="protein sequence ID" value="GAA1687890.1"/>
    <property type="molecule type" value="Genomic_DNA"/>
</dbReference>
<dbReference type="SUPFAM" id="SSF54373">
    <property type="entry name" value="FAD-linked reductases, C-terminal domain"/>
    <property type="match status" value="1"/>
</dbReference>
<evidence type="ECO:0000256" key="3">
    <source>
        <dbReference type="ARBA" id="ARBA00022827"/>
    </source>
</evidence>
<name>A0ABP4TGU8_9MICO</name>
<evidence type="ECO:0000256" key="1">
    <source>
        <dbReference type="ARBA" id="ARBA00001974"/>
    </source>
</evidence>